<reference evidence="3" key="1">
    <citation type="journal article" date="2019" name="Int. J. Syst. Evol. Microbiol.">
        <title>The Global Catalogue of Microorganisms (GCM) 10K type strain sequencing project: providing services to taxonomists for standard genome sequencing and annotation.</title>
        <authorList>
            <consortium name="The Broad Institute Genomics Platform"/>
            <consortium name="The Broad Institute Genome Sequencing Center for Infectious Disease"/>
            <person name="Wu L."/>
            <person name="Ma J."/>
        </authorList>
    </citation>
    <scope>NUCLEOTIDE SEQUENCE [LARGE SCALE GENOMIC DNA]</scope>
    <source>
        <strain evidence="3">CGMCC 4.7357</strain>
    </source>
</reference>
<dbReference type="EMBL" id="JBHSFH010000003">
    <property type="protein sequence ID" value="MFC4493157.1"/>
    <property type="molecule type" value="Genomic_DNA"/>
</dbReference>
<evidence type="ECO:0000259" key="1">
    <source>
        <dbReference type="Pfam" id="PF08242"/>
    </source>
</evidence>
<comment type="caution">
    <text evidence="2">The sequence shown here is derived from an EMBL/GenBank/DDBJ whole genome shotgun (WGS) entry which is preliminary data.</text>
</comment>
<keyword evidence="2" id="KW-0489">Methyltransferase</keyword>
<sequence>MDRRLLSTLAHQDHPVAAPLSDATVQRLLERALPRGDERLLDLGCGAGEWLIRALSGRPLAQAEGVDLSPSALTKAREASAAAALDDRLTLHEQDAARFTAQHDFDLVLSVGSTHAFGGLLRTLTAAREHLAAGGCVLVGEGFWEKEPTPAALAALDASPGDFADLAATVGRVTAAGWTPVYGHVSTADEWDDYEWSWTGSLSRWALDHPGDPGSVTARETAAAHREGWLRGYRGVLGFVTLLLRRS</sequence>
<name>A0ABV9A117_9ACTN</name>
<dbReference type="InterPro" id="IPR050723">
    <property type="entry name" value="CFA/CMAS"/>
</dbReference>
<proteinExistence type="predicted"/>
<dbReference type="PANTHER" id="PTHR43667">
    <property type="entry name" value="CYCLOPROPANE-FATTY-ACYL-PHOSPHOLIPID SYNTHASE"/>
    <property type="match status" value="1"/>
</dbReference>
<dbReference type="RefSeq" id="WP_386441926.1">
    <property type="nucleotide sequence ID" value="NZ_JBHSFH010000003.1"/>
</dbReference>
<dbReference type="Pfam" id="PF08242">
    <property type="entry name" value="Methyltransf_12"/>
    <property type="match status" value="1"/>
</dbReference>
<dbReference type="EC" id="2.1.1.-" evidence="2"/>
<accession>A0ABV9A117</accession>
<dbReference type="GO" id="GO:0032259">
    <property type="term" value="P:methylation"/>
    <property type="evidence" value="ECO:0007669"/>
    <property type="project" value="UniProtKB-KW"/>
</dbReference>
<dbReference type="Proteomes" id="UP001595997">
    <property type="component" value="Unassembled WGS sequence"/>
</dbReference>
<gene>
    <name evidence="2" type="ORF">ACFPA8_03290</name>
</gene>
<dbReference type="SUPFAM" id="SSF53335">
    <property type="entry name" value="S-adenosyl-L-methionine-dependent methyltransferases"/>
    <property type="match status" value="1"/>
</dbReference>
<organism evidence="2 3">
    <name type="scientific">Streptomyces ovatisporus</name>
    <dbReference type="NCBI Taxonomy" id="1128682"/>
    <lineage>
        <taxon>Bacteria</taxon>
        <taxon>Bacillati</taxon>
        <taxon>Actinomycetota</taxon>
        <taxon>Actinomycetes</taxon>
        <taxon>Kitasatosporales</taxon>
        <taxon>Streptomycetaceae</taxon>
        <taxon>Streptomyces</taxon>
    </lineage>
</organism>
<dbReference type="InterPro" id="IPR013217">
    <property type="entry name" value="Methyltransf_12"/>
</dbReference>
<protein>
    <submittedName>
        <fullName evidence="2">SAM-dependent methyltransferase</fullName>
        <ecNumber evidence="2">2.1.1.-</ecNumber>
    </submittedName>
</protein>
<keyword evidence="3" id="KW-1185">Reference proteome</keyword>
<keyword evidence="2" id="KW-0808">Transferase</keyword>
<dbReference type="InterPro" id="IPR029063">
    <property type="entry name" value="SAM-dependent_MTases_sf"/>
</dbReference>
<evidence type="ECO:0000313" key="3">
    <source>
        <dbReference type="Proteomes" id="UP001595997"/>
    </source>
</evidence>
<dbReference type="PANTHER" id="PTHR43667:SF2">
    <property type="entry name" value="FATTY ACID C-METHYL TRANSFERASE"/>
    <property type="match status" value="1"/>
</dbReference>
<evidence type="ECO:0000313" key="2">
    <source>
        <dbReference type="EMBL" id="MFC4493157.1"/>
    </source>
</evidence>
<feature type="domain" description="Methyltransferase type 12" evidence="1">
    <location>
        <begin position="41"/>
        <end position="136"/>
    </location>
</feature>
<dbReference type="CDD" id="cd02440">
    <property type="entry name" value="AdoMet_MTases"/>
    <property type="match status" value="1"/>
</dbReference>
<dbReference type="Gene3D" id="3.40.50.150">
    <property type="entry name" value="Vaccinia Virus protein VP39"/>
    <property type="match status" value="1"/>
</dbReference>
<dbReference type="GO" id="GO:0008168">
    <property type="term" value="F:methyltransferase activity"/>
    <property type="evidence" value="ECO:0007669"/>
    <property type="project" value="UniProtKB-KW"/>
</dbReference>